<dbReference type="KEGG" id="tcn:H9L16_06900"/>
<evidence type="ECO:0000256" key="2">
    <source>
        <dbReference type="ARBA" id="ARBA00023136"/>
    </source>
</evidence>
<evidence type="ECO:0000313" key="8">
    <source>
        <dbReference type="Proteomes" id="UP000515804"/>
    </source>
</evidence>
<sequence>MHRLLTALLLALAATSTTPAVAAQESCKGLRYGEGTREVCLKQGESSFADAVVSFKPGKRAAAGTAAKPGHTLGKPDYTMPSAPGFLALGCDGELVVRFDDNALVQSAGPDLYIFEVGPDVEATDVAVSIDGETWIEVGRVEGARSDLELEGLIKDDQSYRFVRMRNASTDCAGRYPGADIDAVAAVGSAMRLSLDSAVLFDVGSAELKPAARDELLRVAGLVKARSGTGPIRIEGHTDSDGDAAMNLALSQRRAQSVLDFMAAEAGLDRQRMQSIGAGESRPVVANDSIVNKARNRRVEMIVR</sequence>
<dbReference type="InterPro" id="IPR006665">
    <property type="entry name" value="OmpA-like"/>
</dbReference>
<keyword evidence="5" id="KW-0732">Signal</keyword>
<accession>A0A7G9STU9</accession>
<dbReference type="CDD" id="cd07185">
    <property type="entry name" value="OmpA_C-like"/>
    <property type="match status" value="1"/>
</dbReference>
<dbReference type="SUPFAM" id="SSF103088">
    <property type="entry name" value="OmpA-like"/>
    <property type="match status" value="1"/>
</dbReference>
<dbReference type="Gene3D" id="3.30.1330.60">
    <property type="entry name" value="OmpA-like domain"/>
    <property type="match status" value="1"/>
</dbReference>
<dbReference type="GO" id="GO:0009279">
    <property type="term" value="C:cell outer membrane"/>
    <property type="evidence" value="ECO:0007669"/>
    <property type="project" value="UniProtKB-SubCell"/>
</dbReference>
<proteinExistence type="predicted"/>
<dbReference type="AlphaFoldDB" id="A0A7G9STU9"/>
<evidence type="ECO:0000256" key="4">
    <source>
        <dbReference type="PROSITE-ProRule" id="PRU00473"/>
    </source>
</evidence>
<dbReference type="EMBL" id="CP060719">
    <property type="protein sequence ID" value="QNN71274.1"/>
    <property type="molecule type" value="Genomic_DNA"/>
</dbReference>
<dbReference type="PROSITE" id="PS51123">
    <property type="entry name" value="OMPA_2"/>
    <property type="match status" value="1"/>
</dbReference>
<dbReference type="PANTHER" id="PTHR30329">
    <property type="entry name" value="STATOR ELEMENT OF FLAGELLAR MOTOR COMPLEX"/>
    <property type="match status" value="1"/>
</dbReference>
<evidence type="ECO:0000256" key="5">
    <source>
        <dbReference type="SAM" id="SignalP"/>
    </source>
</evidence>
<dbReference type="InterPro" id="IPR006664">
    <property type="entry name" value="OMP_bac"/>
</dbReference>
<protein>
    <submittedName>
        <fullName evidence="7">OmpA family protein</fullName>
    </submittedName>
</protein>
<feature type="signal peptide" evidence="5">
    <location>
        <begin position="1"/>
        <end position="22"/>
    </location>
</feature>
<evidence type="ECO:0000256" key="1">
    <source>
        <dbReference type="ARBA" id="ARBA00004442"/>
    </source>
</evidence>
<dbReference type="PRINTS" id="PR01021">
    <property type="entry name" value="OMPADOMAIN"/>
</dbReference>
<feature type="domain" description="OmpA-like" evidence="6">
    <location>
        <begin position="188"/>
        <end position="304"/>
    </location>
</feature>
<evidence type="ECO:0000313" key="7">
    <source>
        <dbReference type="EMBL" id="QNN71274.1"/>
    </source>
</evidence>
<feature type="chain" id="PRO_5028980015" evidence="5">
    <location>
        <begin position="23"/>
        <end position="304"/>
    </location>
</feature>
<keyword evidence="8" id="KW-1185">Reference proteome</keyword>
<evidence type="ECO:0000259" key="6">
    <source>
        <dbReference type="PROSITE" id="PS51123"/>
    </source>
</evidence>
<evidence type="ECO:0000256" key="3">
    <source>
        <dbReference type="ARBA" id="ARBA00023237"/>
    </source>
</evidence>
<dbReference type="RefSeq" id="WP_187553788.1">
    <property type="nucleotide sequence ID" value="NZ_BMZL01000002.1"/>
</dbReference>
<name>A0A7G9STU9_9GAMM</name>
<keyword evidence="2 4" id="KW-0472">Membrane</keyword>
<dbReference type="InterPro" id="IPR050330">
    <property type="entry name" value="Bact_OuterMem_StrucFunc"/>
</dbReference>
<reference evidence="7 8" key="1">
    <citation type="submission" date="2020-08" db="EMBL/GenBank/DDBJ databases">
        <title>Genome sequence of Thermomonas carbonis KCTC 42013T.</title>
        <authorList>
            <person name="Hyun D.-W."/>
            <person name="Bae J.-W."/>
        </authorList>
    </citation>
    <scope>NUCLEOTIDE SEQUENCE [LARGE SCALE GENOMIC DNA]</scope>
    <source>
        <strain evidence="7 8">KCTC 42013</strain>
    </source>
</reference>
<keyword evidence="3" id="KW-0998">Cell outer membrane</keyword>
<dbReference type="Proteomes" id="UP000515804">
    <property type="component" value="Chromosome"/>
</dbReference>
<comment type="subcellular location">
    <subcellularLocation>
        <location evidence="1">Cell outer membrane</location>
    </subcellularLocation>
</comment>
<dbReference type="Pfam" id="PF00691">
    <property type="entry name" value="OmpA"/>
    <property type="match status" value="1"/>
</dbReference>
<organism evidence="7 8">
    <name type="scientific">Thermomonas carbonis</name>
    <dbReference type="NCBI Taxonomy" id="1463158"/>
    <lineage>
        <taxon>Bacteria</taxon>
        <taxon>Pseudomonadati</taxon>
        <taxon>Pseudomonadota</taxon>
        <taxon>Gammaproteobacteria</taxon>
        <taxon>Lysobacterales</taxon>
        <taxon>Lysobacteraceae</taxon>
        <taxon>Thermomonas</taxon>
    </lineage>
</organism>
<dbReference type="InterPro" id="IPR036737">
    <property type="entry name" value="OmpA-like_sf"/>
</dbReference>
<gene>
    <name evidence="7" type="ORF">H9L16_06900</name>
</gene>
<dbReference type="PANTHER" id="PTHR30329:SF21">
    <property type="entry name" value="LIPOPROTEIN YIAD-RELATED"/>
    <property type="match status" value="1"/>
</dbReference>